<dbReference type="Proteomes" id="UP000188268">
    <property type="component" value="Unassembled WGS sequence"/>
</dbReference>
<dbReference type="AlphaFoldDB" id="A0A1R3FWA8"/>
<reference evidence="1 2" key="1">
    <citation type="submission" date="2013-09" db="EMBL/GenBank/DDBJ databases">
        <title>Corchorus capsularis genome sequencing.</title>
        <authorList>
            <person name="Alam M."/>
            <person name="Haque M.S."/>
            <person name="Islam M.S."/>
            <person name="Emdad E.M."/>
            <person name="Islam M.M."/>
            <person name="Ahmed B."/>
            <person name="Halim A."/>
            <person name="Hossen Q.M.M."/>
            <person name="Hossain M.Z."/>
            <person name="Ahmed R."/>
            <person name="Khan M.M."/>
            <person name="Islam R."/>
            <person name="Rashid M.M."/>
            <person name="Khan S.A."/>
            <person name="Rahman M.S."/>
            <person name="Alam M."/>
        </authorList>
    </citation>
    <scope>NUCLEOTIDE SEQUENCE [LARGE SCALE GENOMIC DNA]</scope>
    <source>
        <strain evidence="2">cv. CVL-1</strain>
        <tissue evidence="1">Whole seedling</tissue>
    </source>
</reference>
<proteinExistence type="predicted"/>
<name>A0A1R3FWA8_COCAP</name>
<comment type="caution">
    <text evidence="1">The sequence shown here is derived from an EMBL/GenBank/DDBJ whole genome shotgun (WGS) entry which is preliminary data.</text>
</comment>
<evidence type="ECO:0000313" key="2">
    <source>
        <dbReference type="Proteomes" id="UP000188268"/>
    </source>
</evidence>
<evidence type="ECO:0000313" key="1">
    <source>
        <dbReference type="EMBL" id="OMO50119.1"/>
    </source>
</evidence>
<gene>
    <name evidence="1" type="ORF">CCACVL1_30614</name>
</gene>
<sequence length="30" mass="3546">MAIFDLFIKEVMGSVLVIEDREEDYVIKWG</sequence>
<organism evidence="1 2">
    <name type="scientific">Corchorus capsularis</name>
    <name type="common">Jute</name>
    <dbReference type="NCBI Taxonomy" id="210143"/>
    <lineage>
        <taxon>Eukaryota</taxon>
        <taxon>Viridiplantae</taxon>
        <taxon>Streptophyta</taxon>
        <taxon>Embryophyta</taxon>
        <taxon>Tracheophyta</taxon>
        <taxon>Spermatophyta</taxon>
        <taxon>Magnoliopsida</taxon>
        <taxon>eudicotyledons</taxon>
        <taxon>Gunneridae</taxon>
        <taxon>Pentapetalae</taxon>
        <taxon>rosids</taxon>
        <taxon>malvids</taxon>
        <taxon>Malvales</taxon>
        <taxon>Malvaceae</taxon>
        <taxon>Grewioideae</taxon>
        <taxon>Apeibeae</taxon>
        <taxon>Corchorus</taxon>
    </lineage>
</organism>
<dbReference type="Gramene" id="OMO50119">
    <property type="protein sequence ID" value="OMO50119"/>
    <property type="gene ID" value="CCACVL1_30614"/>
</dbReference>
<dbReference type="EMBL" id="AWWV01016289">
    <property type="protein sequence ID" value="OMO50119.1"/>
    <property type="molecule type" value="Genomic_DNA"/>
</dbReference>
<accession>A0A1R3FWA8</accession>
<protein>
    <submittedName>
        <fullName evidence="1">Uncharacterized protein</fullName>
    </submittedName>
</protein>
<keyword evidence="2" id="KW-1185">Reference proteome</keyword>